<organism evidence="1 2">
    <name type="scientific">Acaromyces ingoldii</name>
    <dbReference type="NCBI Taxonomy" id="215250"/>
    <lineage>
        <taxon>Eukaryota</taxon>
        <taxon>Fungi</taxon>
        <taxon>Dikarya</taxon>
        <taxon>Basidiomycota</taxon>
        <taxon>Ustilaginomycotina</taxon>
        <taxon>Exobasidiomycetes</taxon>
        <taxon>Exobasidiales</taxon>
        <taxon>Cryptobasidiaceae</taxon>
        <taxon>Acaromyces</taxon>
    </lineage>
</organism>
<evidence type="ECO:0000313" key="1">
    <source>
        <dbReference type="EMBL" id="PWN86675.1"/>
    </source>
</evidence>
<evidence type="ECO:0000313" key="2">
    <source>
        <dbReference type="Proteomes" id="UP000245768"/>
    </source>
</evidence>
<dbReference type="GeneID" id="37046282"/>
<dbReference type="Proteomes" id="UP000245768">
    <property type="component" value="Unassembled WGS sequence"/>
</dbReference>
<name>A0A316YG05_9BASI</name>
<accession>A0A316YG05</accession>
<sequence>MIELKRFAIKQCSHEEEDYENESAGLTKNLDLFDEVDSWNDEEMADLDNDYGKTTGSCRVSKPTHWLIDVAFHDEQAVKRSRQLTTESIHTEKSGIDGKQETRTAWLAQCSREQQTFWCVDAFTMQLYVLKAYWRKLVVLNIAQGRILLRSFQPGTYRIRFLIQLFDPSAHEEVTREKNPWKFPKRNNTVQYPASAVGLTLSFGNPKSGAKEESVDMDISDDAQQLLAGRSLYSELFDGTEAAMSFSLPEHSLASSGPAIRVQREKHWTKYREAGWIALQSHQFEIPGGCVDKLVNVF</sequence>
<dbReference type="AlphaFoldDB" id="A0A316YG05"/>
<dbReference type="RefSeq" id="XP_025373873.1">
    <property type="nucleotide sequence ID" value="XM_025524366.1"/>
</dbReference>
<protein>
    <submittedName>
        <fullName evidence="1">Uncharacterized protein</fullName>
    </submittedName>
</protein>
<keyword evidence="2" id="KW-1185">Reference proteome</keyword>
<dbReference type="EMBL" id="KZ819643">
    <property type="protein sequence ID" value="PWN86675.1"/>
    <property type="molecule type" value="Genomic_DNA"/>
</dbReference>
<proteinExistence type="predicted"/>
<reference evidence="1 2" key="1">
    <citation type="journal article" date="2018" name="Mol. Biol. Evol.">
        <title>Broad Genomic Sampling Reveals a Smut Pathogenic Ancestry of the Fungal Clade Ustilaginomycotina.</title>
        <authorList>
            <person name="Kijpornyongpan T."/>
            <person name="Mondo S.J."/>
            <person name="Barry K."/>
            <person name="Sandor L."/>
            <person name="Lee J."/>
            <person name="Lipzen A."/>
            <person name="Pangilinan J."/>
            <person name="LaButti K."/>
            <person name="Hainaut M."/>
            <person name="Henrissat B."/>
            <person name="Grigoriev I.V."/>
            <person name="Spatafora J.W."/>
            <person name="Aime M.C."/>
        </authorList>
    </citation>
    <scope>NUCLEOTIDE SEQUENCE [LARGE SCALE GENOMIC DNA]</scope>
    <source>
        <strain evidence="1 2">MCA 4198</strain>
    </source>
</reference>
<gene>
    <name evidence="1" type="ORF">FA10DRAFT_291736</name>
</gene>
<dbReference type="InParanoid" id="A0A316YG05"/>